<dbReference type="InterPro" id="IPR009447">
    <property type="entry name" value="PIGW/GWT1"/>
</dbReference>
<dbReference type="PANTHER" id="PTHR20661">
    <property type="entry name" value="PHOSPHATIDYLINOSITOL-GLYCAN BIOSYNTHESIS CLASS W PROTEIN"/>
    <property type="match status" value="1"/>
</dbReference>
<feature type="transmembrane region" description="Helical" evidence="5">
    <location>
        <begin position="330"/>
        <end position="353"/>
    </location>
</feature>
<evidence type="ECO:0008006" key="8">
    <source>
        <dbReference type="Google" id="ProtNLM"/>
    </source>
</evidence>
<dbReference type="Pfam" id="PF06423">
    <property type="entry name" value="GWT1"/>
    <property type="match status" value="1"/>
</dbReference>
<feature type="transmembrane region" description="Helical" evidence="5">
    <location>
        <begin position="66"/>
        <end position="87"/>
    </location>
</feature>
<name>A0AAE1J3E1_9FABA</name>
<evidence type="ECO:0000256" key="4">
    <source>
        <dbReference type="ARBA" id="ARBA00023136"/>
    </source>
</evidence>
<keyword evidence="3 5" id="KW-1133">Transmembrane helix</keyword>
<feature type="transmembrane region" description="Helical" evidence="5">
    <location>
        <begin position="428"/>
        <end position="453"/>
    </location>
</feature>
<dbReference type="GO" id="GO:0006506">
    <property type="term" value="P:GPI anchor biosynthetic process"/>
    <property type="evidence" value="ECO:0007669"/>
    <property type="project" value="InterPro"/>
</dbReference>
<feature type="transmembrane region" description="Helical" evidence="5">
    <location>
        <begin position="365"/>
        <end position="386"/>
    </location>
</feature>
<evidence type="ECO:0000256" key="2">
    <source>
        <dbReference type="ARBA" id="ARBA00022692"/>
    </source>
</evidence>
<protein>
    <recommendedName>
        <fullName evidence="8">GPI-anchored wall transfer protein</fullName>
    </recommendedName>
</protein>
<organism evidence="6 7">
    <name type="scientific">Acacia crassicarpa</name>
    <name type="common">northern wattle</name>
    <dbReference type="NCBI Taxonomy" id="499986"/>
    <lineage>
        <taxon>Eukaryota</taxon>
        <taxon>Viridiplantae</taxon>
        <taxon>Streptophyta</taxon>
        <taxon>Embryophyta</taxon>
        <taxon>Tracheophyta</taxon>
        <taxon>Spermatophyta</taxon>
        <taxon>Magnoliopsida</taxon>
        <taxon>eudicotyledons</taxon>
        <taxon>Gunneridae</taxon>
        <taxon>Pentapetalae</taxon>
        <taxon>rosids</taxon>
        <taxon>fabids</taxon>
        <taxon>Fabales</taxon>
        <taxon>Fabaceae</taxon>
        <taxon>Caesalpinioideae</taxon>
        <taxon>mimosoid clade</taxon>
        <taxon>Acacieae</taxon>
        <taxon>Acacia</taxon>
    </lineage>
</organism>
<feature type="transmembrane region" description="Helical" evidence="5">
    <location>
        <begin position="164"/>
        <end position="184"/>
    </location>
</feature>
<comment type="caution">
    <text evidence="6">The sequence shown here is derived from an EMBL/GenBank/DDBJ whole genome shotgun (WGS) entry which is preliminary data.</text>
</comment>
<feature type="transmembrane region" description="Helical" evidence="5">
    <location>
        <begin position="258"/>
        <end position="280"/>
    </location>
</feature>
<feature type="transmembrane region" description="Helical" evidence="5">
    <location>
        <begin position="231"/>
        <end position="251"/>
    </location>
</feature>
<evidence type="ECO:0000256" key="3">
    <source>
        <dbReference type="ARBA" id="ARBA00022989"/>
    </source>
</evidence>
<feature type="transmembrane region" description="Helical" evidence="5">
    <location>
        <begin position="196"/>
        <end position="216"/>
    </location>
</feature>
<dbReference type="AlphaFoldDB" id="A0AAE1J3E1"/>
<evidence type="ECO:0000256" key="5">
    <source>
        <dbReference type="SAM" id="Phobius"/>
    </source>
</evidence>
<proteinExistence type="predicted"/>
<feature type="transmembrane region" description="Helical" evidence="5">
    <location>
        <begin position="300"/>
        <end position="318"/>
    </location>
</feature>
<dbReference type="Proteomes" id="UP001293593">
    <property type="component" value="Unassembled WGS sequence"/>
</dbReference>
<feature type="transmembrane region" description="Helical" evidence="5">
    <location>
        <begin position="130"/>
        <end position="152"/>
    </location>
</feature>
<reference evidence="6" key="1">
    <citation type="submission" date="2023-10" db="EMBL/GenBank/DDBJ databases">
        <title>Chromosome-level genome of the transformable northern wattle, Acacia crassicarpa.</title>
        <authorList>
            <person name="Massaro I."/>
            <person name="Sinha N.R."/>
            <person name="Poethig S."/>
            <person name="Leichty A.R."/>
        </authorList>
    </citation>
    <scope>NUCLEOTIDE SEQUENCE</scope>
    <source>
        <strain evidence="6">Acra3RX</strain>
        <tissue evidence="6">Leaf</tissue>
    </source>
</reference>
<comment type="subcellular location">
    <subcellularLocation>
        <location evidence="1">Membrane</location>
        <topology evidence="1">Multi-pass membrane protein</topology>
    </subcellularLocation>
</comment>
<sequence length="458" mass="50454">MDSYKLEKEKFVSNLTGSSMLELAFLTMSIPSLAVLRHTTSSNSIAGGSLKKTDDAVAESRSLKTYLTTLCLDYLVIVLPVTSFSSVLADRTYIGSFVIALFTLISVAAKRYKIGGSSLSFHGDSSSVRAYISSFRFIVMIITCGCILAVDFRIFPRRFAKTETYGTSLMDLGVGSFVVLNSLVSRQARNITSTGWKTAVQSIIPLIVLGFIRIITTTGVDYQVHVSEYGVHWNFFFTLAGISILGSVVNIPPQYSGILGSLVLVGYQLCLLCGLNNYLLSNERGTDIISQNKEGLFSLFGYWGMYLIGVHLGNYLFFGRSSSVSKSSRWVRTRAWILCLLFWLLAVLLDRYVERVSRRMCNLPYVVMVFANNLQIFSILMLGDLVPGSKISVLEEAFNRNLLPTFLLANILTGLINVTMNTLAASSFTATCILIAYSFALSIMAGIADFYGIKLKLG</sequence>
<dbReference type="GO" id="GO:0005783">
    <property type="term" value="C:endoplasmic reticulum"/>
    <property type="evidence" value="ECO:0007669"/>
    <property type="project" value="TreeGrafter"/>
</dbReference>
<evidence type="ECO:0000313" key="7">
    <source>
        <dbReference type="Proteomes" id="UP001293593"/>
    </source>
</evidence>
<feature type="transmembrane region" description="Helical" evidence="5">
    <location>
        <begin position="93"/>
        <end position="109"/>
    </location>
</feature>
<dbReference type="GO" id="GO:0032216">
    <property type="term" value="F:glucosaminyl-phosphatidylinositol O-acyltransferase activity"/>
    <property type="evidence" value="ECO:0007669"/>
    <property type="project" value="TreeGrafter"/>
</dbReference>
<keyword evidence="2 5" id="KW-0812">Transmembrane</keyword>
<dbReference type="EMBL" id="JAWXYG010000009">
    <property type="protein sequence ID" value="KAK4262995.1"/>
    <property type="molecule type" value="Genomic_DNA"/>
</dbReference>
<feature type="transmembrane region" description="Helical" evidence="5">
    <location>
        <begin position="398"/>
        <end position="416"/>
    </location>
</feature>
<gene>
    <name evidence="6" type="ORF">QN277_028477</name>
</gene>
<keyword evidence="4 5" id="KW-0472">Membrane</keyword>
<evidence type="ECO:0000256" key="1">
    <source>
        <dbReference type="ARBA" id="ARBA00004141"/>
    </source>
</evidence>
<dbReference type="GO" id="GO:0072659">
    <property type="term" value="P:protein localization to plasma membrane"/>
    <property type="evidence" value="ECO:0007669"/>
    <property type="project" value="TreeGrafter"/>
</dbReference>
<dbReference type="PIRSF" id="PIRSF017321">
    <property type="entry name" value="GWT1"/>
    <property type="match status" value="1"/>
</dbReference>
<keyword evidence="7" id="KW-1185">Reference proteome</keyword>
<accession>A0AAE1J3E1</accession>
<dbReference type="GO" id="GO:0016020">
    <property type="term" value="C:membrane"/>
    <property type="evidence" value="ECO:0007669"/>
    <property type="project" value="UniProtKB-SubCell"/>
</dbReference>
<evidence type="ECO:0000313" key="6">
    <source>
        <dbReference type="EMBL" id="KAK4262995.1"/>
    </source>
</evidence>
<dbReference type="PANTHER" id="PTHR20661:SF0">
    <property type="entry name" value="PHOSPHATIDYLINOSITOL-GLYCAN BIOSYNTHESIS CLASS W PROTEIN"/>
    <property type="match status" value="1"/>
</dbReference>